<evidence type="ECO:0000256" key="3">
    <source>
        <dbReference type="ARBA" id="ARBA00023315"/>
    </source>
</evidence>
<evidence type="ECO:0000313" key="6">
    <source>
        <dbReference type="EMBL" id="BCX89870.1"/>
    </source>
</evidence>
<protein>
    <recommendedName>
        <fullName evidence="5">Phospholipid/glycerol acyltransferase domain-containing protein</fullName>
    </recommendedName>
</protein>
<dbReference type="GO" id="GO:0003841">
    <property type="term" value="F:1-acylglycerol-3-phosphate O-acyltransferase activity"/>
    <property type="evidence" value="ECO:0007669"/>
    <property type="project" value="TreeGrafter"/>
</dbReference>
<keyword evidence="3" id="KW-0012">Acyltransferase</keyword>
<keyword evidence="7" id="KW-1185">Reference proteome</keyword>
<sequence>MERGLRFAATVLSYLVYGLGALLVWWLIYPATAWRHPPAVRPAYARRLSRRAFRFFVEWMRRTGVWDFHLEGAQRLRGRGRVIVANHPSFLDIVLLFAFVEDAVCVVKPSLARVPLVGRPIRCCGHIRADDSQTLLPAALAALRQGANLILFPQGTRTPPGEPCRFHRSAARIALEAGASIVPVFLRYRPLLLGKGQSWHQVPEHRPAVTVTVGAEIEPEKVIDAELPLSVAARRLTRHLERLYSDWQA</sequence>
<dbReference type="SMART" id="SM00563">
    <property type="entry name" value="PlsC"/>
    <property type="match status" value="1"/>
</dbReference>
<evidence type="ECO:0000256" key="2">
    <source>
        <dbReference type="ARBA" id="ARBA00022679"/>
    </source>
</evidence>
<evidence type="ECO:0000313" key="7">
    <source>
        <dbReference type="Proteomes" id="UP001321450"/>
    </source>
</evidence>
<dbReference type="CDD" id="cd07989">
    <property type="entry name" value="LPLAT_AGPAT-like"/>
    <property type="match status" value="1"/>
</dbReference>
<keyword evidence="4" id="KW-1133">Transmembrane helix</keyword>
<keyword evidence="4" id="KW-0472">Membrane</keyword>
<evidence type="ECO:0000259" key="5">
    <source>
        <dbReference type="SMART" id="SM00563"/>
    </source>
</evidence>
<keyword evidence="4" id="KW-0812">Transmembrane</keyword>
<dbReference type="Pfam" id="PF01553">
    <property type="entry name" value="Acyltransferase"/>
    <property type="match status" value="1"/>
</dbReference>
<dbReference type="GO" id="GO:0006654">
    <property type="term" value="P:phosphatidic acid biosynthetic process"/>
    <property type="evidence" value="ECO:0007669"/>
    <property type="project" value="TreeGrafter"/>
</dbReference>
<name>A0AAU9C194_9GAMM</name>
<reference evidence="7" key="1">
    <citation type="journal article" date="2024" name="Int. J. Syst. Evol. Microbiol.">
        <title>Methylomarinovum tepidoasis sp. nov., a moderately thermophilic methanotroph of the family Methylothermaceae isolated from a deep-sea hydrothermal field.</title>
        <authorList>
            <person name="Hirayama H."/>
            <person name="Takaki Y."/>
            <person name="Abe M."/>
            <person name="Miyazaki M."/>
            <person name="Uematsu K."/>
            <person name="Matsui Y."/>
            <person name="Takai K."/>
        </authorList>
    </citation>
    <scope>NUCLEOTIDE SEQUENCE [LARGE SCALE GENOMIC DNA]</scope>
    <source>
        <strain evidence="7">IN45</strain>
    </source>
</reference>
<feature type="domain" description="Phospholipid/glycerol acyltransferase" evidence="5">
    <location>
        <begin position="81"/>
        <end position="189"/>
    </location>
</feature>
<accession>A0AAU9C194</accession>
<dbReference type="PANTHER" id="PTHR10434">
    <property type="entry name" value="1-ACYL-SN-GLYCEROL-3-PHOSPHATE ACYLTRANSFERASE"/>
    <property type="match status" value="1"/>
</dbReference>
<dbReference type="Proteomes" id="UP001321450">
    <property type="component" value="Chromosome"/>
</dbReference>
<proteinExistence type="predicted"/>
<comment type="pathway">
    <text evidence="1">Lipid metabolism.</text>
</comment>
<dbReference type="InterPro" id="IPR002123">
    <property type="entry name" value="Plipid/glycerol_acylTrfase"/>
</dbReference>
<keyword evidence="2" id="KW-0808">Transferase</keyword>
<dbReference type="PANTHER" id="PTHR10434:SF66">
    <property type="entry name" value="PHOSPHOLIPID_GLYCEROL ACYLTRANSFERASE DOMAIN-CONTAINING PROTEIN"/>
    <property type="match status" value="1"/>
</dbReference>
<evidence type="ECO:0000256" key="4">
    <source>
        <dbReference type="SAM" id="Phobius"/>
    </source>
</evidence>
<gene>
    <name evidence="6" type="ORF">MIN45_P2244</name>
</gene>
<evidence type="ECO:0000256" key="1">
    <source>
        <dbReference type="ARBA" id="ARBA00005189"/>
    </source>
</evidence>
<dbReference type="SUPFAM" id="SSF69593">
    <property type="entry name" value="Glycerol-3-phosphate (1)-acyltransferase"/>
    <property type="match status" value="1"/>
</dbReference>
<dbReference type="KEGG" id="meiy:MIN45_P2244"/>
<organism evidence="6 7">
    <name type="scientific">Methylomarinovum tepidoasis</name>
    <dbReference type="NCBI Taxonomy" id="2840183"/>
    <lineage>
        <taxon>Bacteria</taxon>
        <taxon>Pseudomonadati</taxon>
        <taxon>Pseudomonadota</taxon>
        <taxon>Gammaproteobacteria</taxon>
        <taxon>Methylococcales</taxon>
        <taxon>Methylothermaceae</taxon>
        <taxon>Methylomarinovum</taxon>
    </lineage>
</organism>
<dbReference type="EMBL" id="AP024718">
    <property type="protein sequence ID" value="BCX89870.1"/>
    <property type="molecule type" value="Genomic_DNA"/>
</dbReference>
<feature type="transmembrane region" description="Helical" evidence="4">
    <location>
        <begin position="7"/>
        <end position="28"/>
    </location>
</feature>
<dbReference type="AlphaFoldDB" id="A0AAU9C194"/>